<evidence type="ECO:0000256" key="5">
    <source>
        <dbReference type="PROSITE-ProRule" id="PRU01161"/>
    </source>
</evidence>
<evidence type="ECO:0000259" key="6">
    <source>
        <dbReference type="PROSITE" id="PS51635"/>
    </source>
</evidence>
<feature type="active site" description="Proton acceptor" evidence="5">
    <location>
        <position position="328"/>
    </location>
</feature>
<organism evidence="7 8">
    <name type="scientific">Fusarium albosuccineum</name>
    <dbReference type="NCBI Taxonomy" id="1237068"/>
    <lineage>
        <taxon>Eukaryota</taxon>
        <taxon>Fungi</taxon>
        <taxon>Dikarya</taxon>
        <taxon>Ascomycota</taxon>
        <taxon>Pezizomycotina</taxon>
        <taxon>Sordariomycetes</taxon>
        <taxon>Hypocreomycetidae</taxon>
        <taxon>Hypocreales</taxon>
        <taxon>Nectriaceae</taxon>
        <taxon>Fusarium</taxon>
        <taxon>Fusarium decemcellulare species complex</taxon>
    </lineage>
</organism>
<dbReference type="Pfam" id="PF01734">
    <property type="entry name" value="Patatin"/>
    <property type="match status" value="1"/>
</dbReference>
<dbReference type="AlphaFoldDB" id="A0A8H4PA01"/>
<feature type="short sequence motif" description="GXGXXG" evidence="5">
    <location>
        <begin position="153"/>
        <end position="158"/>
    </location>
</feature>
<sequence length="603" mass="68135">MHLFDPHRVFRELYETACSRAACEFKPGYKSVLPPAEIVRLISDSMFTQFAQFQALGTSLDWHREQLAYNSASLAVITSRETCFSCIRRRPKYNFPCGHFICEHCIRTFCHADESDPWLFLPDVCLICSVPTPGLSIRLIPDTCRTRVLSIDGGGVRGAAPIGFLKAIEDEVGIPGYKVQRLFDVKIGTSSGALAVTSLDVLGWSIEDCMTHLKKFAEAAFPRSSPFILRFFHDTPIFPTVARLLAFLHACLTDSKYPSVGLEKLLMDTYGSACQITGISNATEMGTHVGVTLTRADDGQEQPTVRAATAAPYYFPPEKMNSHGKFQDGGITHNNPACIAIREAIALSHDETEPSIVVSLGTGSGTNTGGEPSGMFYHWFPLRLWRALWKPTESKNVWKHLRSHYNQTSSINFYRFDLDFAEDEPLLDEVDKMDGIWETAHQNIRGSPDLRTLCRRFRAEFFLFELDERYPPHFSRGAYQCTGHISCRLRAKTPEYEGFMQQLCSKGACIQLGGQVLEFTPEDVQKNIRFSVHFSVPCLDSPFSVKLVEEGQGLDISGSPFTAKWLIRRQGLDMNFGTTDHRKRRAFESLDEREPKRRKRWVY</sequence>
<dbReference type="GO" id="GO:0046486">
    <property type="term" value="P:glycerolipid metabolic process"/>
    <property type="evidence" value="ECO:0007669"/>
    <property type="project" value="UniProtKB-ARBA"/>
</dbReference>
<dbReference type="SUPFAM" id="SSF52151">
    <property type="entry name" value="FabD/lysophospholipase-like"/>
    <property type="match status" value="1"/>
</dbReference>
<keyword evidence="8" id="KW-1185">Reference proteome</keyword>
<proteinExistence type="predicted"/>
<dbReference type="PANTHER" id="PTHR24185:SF8">
    <property type="entry name" value="PNPLA DOMAIN-CONTAINING PROTEIN"/>
    <property type="match status" value="1"/>
</dbReference>
<dbReference type="OrthoDB" id="4766886at2759"/>
<dbReference type="GO" id="GO:0008270">
    <property type="term" value="F:zinc ion binding"/>
    <property type="evidence" value="ECO:0007669"/>
    <property type="project" value="UniProtKB-KW"/>
</dbReference>
<gene>
    <name evidence="7" type="ORF">FALBO_5249</name>
</gene>
<evidence type="ECO:0000313" key="8">
    <source>
        <dbReference type="Proteomes" id="UP000554235"/>
    </source>
</evidence>
<dbReference type="PANTHER" id="PTHR24185">
    <property type="entry name" value="CALCIUM-INDEPENDENT PHOSPHOLIPASE A2-GAMMA"/>
    <property type="match status" value="1"/>
</dbReference>
<evidence type="ECO:0000256" key="2">
    <source>
        <dbReference type="ARBA" id="ARBA00022771"/>
    </source>
</evidence>
<comment type="caution">
    <text evidence="7">The sequence shown here is derived from an EMBL/GenBank/DDBJ whole genome shotgun (WGS) entry which is preliminary data.</text>
</comment>
<reference evidence="7 8" key="1">
    <citation type="submission" date="2020-01" db="EMBL/GenBank/DDBJ databases">
        <title>Identification and distribution of gene clusters putatively required for synthesis of sphingolipid metabolism inhibitors in phylogenetically diverse species of the filamentous fungus Fusarium.</title>
        <authorList>
            <person name="Kim H.-S."/>
            <person name="Busman M."/>
            <person name="Brown D.W."/>
            <person name="Divon H."/>
            <person name="Uhlig S."/>
            <person name="Proctor R.H."/>
        </authorList>
    </citation>
    <scope>NUCLEOTIDE SEQUENCE [LARGE SCALE GENOMIC DNA]</scope>
    <source>
        <strain evidence="7 8">NRRL 20459</strain>
    </source>
</reference>
<dbReference type="GO" id="GO:0016020">
    <property type="term" value="C:membrane"/>
    <property type="evidence" value="ECO:0007669"/>
    <property type="project" value="TreeGrafter"/>
</dbReference>
<protein>
    <recommendedName>
        <fullName evidence="6">PNPLA domain-containing protein</fullName>
    </recommendedName>
</protein>
<dbReference type="InterPro" id="IPR002641">
    <property type="entry name" value="PNPLA_dom"/>
</dbReference>
<evidence type="ECO:0000313" key="7">
    <source>
        <dbReference type="EMBL" id="KAF4467879.1"/>
    </source>
</evidence>
<keyword evidence="5" id="KW-0378">Hydrolase</keyword>
<dbReference type="InterPro" id="IPR016035">
    <property type="entry name" value="Acyl_Trfase/lysoPLipase"/>
</dbReference>
<accession>A0A8H4PA01</accession>
<dbReference type="EMBL" id="JAADYS010000684">
    <property type="protein sequence ID" value="KAF4467879.1"/>
    <property type="molecule type" value="Genomic_DNA"/>
</dbReference>
<feature type="domain" description="PNPLA" evidence="6">
    <location>
        <begin position="149"/>
        <end position="341"/>
    </location>
</feature>
<feature type="short sequence motif" description="DGA/G" evidence="5">
    <location>
        <begin position="328"/>
        <end position="330"/>
    </location>
</feature>
<dbReference type="InterPro" id="IPR017907">
    <property type="entry name" value="Znf_RING_CS"/>
</dbReference>
<keyword evidence="4 5" id="KW-0443">Lipid metabolism</keyword>
<dbReference type="PROSITE" id="PS51635">
    <property type="entry name" value="PNPLA"/>
    <property type="match status" value="1"/>
</dbReference>
<keyword evidence="3" id="KW-0862">Zinc</keyword>
<feature type="short sequence motif" description="GXSXG" evidence="5">
    <location>
        <begin position="188"/>
        <end position="192"/>
    </location>
</feature>
<keyword evidence="5" id="KW-0442">Lipid degradation</keyword>
<dbReference type="GO" id="GO:0016042">
    <property type="term" value="P:lipid catabolic process"/>
    <property type="evidence" value="ECO:0007669"/>
    <property type="project" value="UniProtKB-UniRule"/>
</dbReference>
<keyword evidence="2" id="KW-0863">Zinc-finger</keyword>
<evidence type="ECO:0000256" key="4">
    <source>
        <dbReference type="ARBA" id="ARBA00023098"/>
    </source>
</evidence>
<evidence type="ECO:0000256" key="1">
    <source>
        <dbReference type="ARBA" id="ARBA00022723"/>
    </source>
</evidence>
<dbReference type="PROSITE" id="PS00518">
    <property type="entry name" value="ZF_RING_1"/>
    <property type="match status" value="1"/>
</dbReference>
<evidence type="ECO:0000256" key="3">
    <source>
        <dbReference type="ARBA" id="ARBA00022833"/>
    </source>
</evidence>
<dbReference type="Proteomes" id="UP000554235">
    <property type="component" value="Unassembled WGS sequence"/>
</dbReference>
<dbReference type="Gene3D" id="3.40.1090.10">
    <property type="entry name" value="Cytosolic phospholipase A2 catalytic domain"/>
    <property type="match status" value="1"/>
</dbReference>
<keyword evidence="1" id="KW-0479">Metal-binding</keyword>
<name>A0A8H4PA01_9HYPO</name>
<feature type="active site" description="Nucleophile" evidence="5">
    <location>
        <position position="190"/>
    </location>
</feature>
<dbReference type="GO" id="GO:0019369">
    <property type="term" value="P:arachidonate metabolic process"/>
    <property type="evidence" value="ECO:0007669"/>
    <property type="project" value="TreeGrafter"/>
</dbReference>
<dbReference type="CDD" id="cd07199">
    <property type="entry name" value="Pat17_PNPLA8_PNPLA9_like"/>
    <property type="match status" value="1"/>
</dbReference>
<dbReference type="GO" id="GO:0047499">
    <property type="term" value="F:calcium-independent phospholipase A2 activity"/>
    <property type="evidence" value="ECO:0007669"/>
    <property type="project" value="TreeGrafter"/>
</dbReference>